<accession>A0A4Q7NHH5</accession>
<reference evidence="5 6" key="1">
    <citation type="submission" date="2019-02" db="EMBL/GenBank/DDBJ databases">
        <title>Genomic Encyclopedia of Type Strains, Phase IV (KMG-IV): sequencing the most valuable type-strain genomes for metagenomic binning, comparative biology and taxonomic classification.</title>
        <authorList>
            <person name="Goeker M."/>
        </authorList>
    </citation>
    <scope>NUCLEOTIDE SEQUENCE [LARGE SCALE GENOMIC DNA]</scope>
    <source>
        <strain evidence="5 6">K24</strain>
    </source>
</reference>
<dbReference type="GO" id="GO:0008840">
    <property type="term" value="F:4-hydroxy-tetrahydrodipicolinate synthase activity"/>
    <property type="evidence" value="ECO:0007669"/>
    <property type="project" value="TreeGrafter"/>
</dbReference>
<dbReference type="PANTHER" id="PTHR12128">
    <property type="entry name" value="DIHYDRODIPICOLINATE SYNTHASE"/>
    <property type="match status" value="1"/>
</dbReference>
<feature type="active site" description="Schiff-base intermediate with substrate" evidence="4">
    <location>
        <position position="166"/>
    </location>
</feature>
<evidence type="ECO:0000256" key="1">
    <source>
        <dbReference type="ARBA" id="ARBA00007592"/>
    </source>
</evidence>
<feature type="active site" description="Proton donor/acceptor" evidence="4">
    <location>
        <position position="139"/>
    </location>
</feature>
<dbReference type="Pfam" id="PF00701">
    <property type="entry name" value="DHDPS"/>
    <property type="match status" value="1"/>
</dbReference>
<proteinExistence type="inferred from homology"/>
<protein>
    <submittedName>
        <fullName evidence="5">4-hydroxy-tetrahydrodipicolinate synthase</fullName>
    </submittedName>
</protein>
<dbReference type="SUPFAM" id="SSF51569">
    <property type="entry name" value="Aldolase"/>
    <property type="match status" value="1"/>
</dbReference>
<keyword evidence="6" id="KW-1185">Reference proteome</keyword>
<dbReference type="InterPro" id="IPR013785">
    <property type="entry name" value="Aldolase_TIM"/>
</dbReference>
<name>A0A4Q7NHH5_9BURK</name>
<comment type="similarity">
    <text evidence="1 3">Belongs to the DapA family.</text>
</comment>
<dbReference type="InterPro" id="IPR002220">
    <property type="entry name" value="DapA-like"/>
</dbReference>
<evidence type="ECO:0000313" key="5">
    <source>
        <dbReference type="EMBL" id="RZS84316.1"/>
    </source>
</evidence>
<evidence type="ECO:0000256" key="4">
    <source>
        <dbReference type="PIRSR" id="PIRSR001365-1"/>
    </source>
</evidence>
<dbReference type="EMBL" id="SGXC01000001">
    <property type="protein sequence ID" value="RZS84316.1"/>
    <property type="molecule type" value="Genomic_DNA"/>
</dbReference>
<dbReference type="AlphaFoldDB" id="A0A4Q7NHH5"/>
<organism evidence="5 6">
    <name type="scientific">Pigmentiphaga kullae</name>
    <dbReference type="NCBI Taxonomy" id="151784"/>
    <lineage>
        <taxon>Bacteria</taxon>
        <taxon>Pseudomonadati</taxon>
        <taxon>Pseudomonadota</taxon>
        <taxon>Betaproteobacteria</taxon>
        <taxon>Burkholderiales</taxon>
        <taxon>Alcaligenaceae</taxon>
        <taxon>Pigmentiphaga</taxon>
    </lineage>
</organism>
<evidence type="ECO:0000313" key="6">
    <source>
        <dbReference type="Proteomes" id="UP000292445"/>
    </source>
</evidence>
<keyword evidence="2 3" id="KW-0456">Lyase</keyword>
<evidence type="ECO:0000256" key="3">
    <source>
        <dbReference type="PIRNR" id="PIRNR001365"/>
    </source>
</evidence>
<dbReference type="CDD" id="cd00408">
    <property type="entry name" value="DHDPS-like"/>
    <property type="match status" value="1"/>
</dbReference>
<dbReference type="PIRSF" id="PIRSF001365">
    <property type="entry name" value="DHDPS"/>
    <property type="match status" value="1"/>
</dbReference>
<dbReference type="Gene3D" id="3.20.20.70">
    <property type="entry name" value="Aldolase class I"/>
    <property type="match status" value="1"/>
</dbReference>
<sequence>MKRPGLIIPPLTPFGADLRVDREALGRGVDYVVEDCGAAMVVAAGVEAQEYHYLTMEERRDLIRMTVDFVDGRCPVAVGVSHPSYRVAVELAHFAEELGAQAVQLLAPLRPFGGEPTQAELIAYFEAVARETRLPIVLYLNPGPGADPSPATTLELAKLDGVKYVKESSRNLLRVAQLIQQIDVAGHAEYYTTMQMLLITLQLGGSGVTLPPPAARLARLVVEAFAAGDMEEAARLQAQFSLFPAQWMGYGLAPVMKAAMRVLGIDAGDPYPPYRAIGGEALADLERYLRTTDLAKGR</sequence>
<comment type="caution">
    <text evidence="5">The sequence shown here is derived from an EMBL/GenBank/DDBJ whole genome shotgun (WGS) entry which is preliminary data.</text>
</comment>
<dbReference type="RefSeq" id="WP_242621299.1">
    <property type="nucleotide sequence ID" value="NZ_SGXC01000001.1"/>
</dbReference>
<dbReference type="PANTHER" id="PTHR12128:SF66">
    <property type="entry name" value="4-HYDROXY-2-OXOGLUTARATE ALDOLASE, MITOCHONDRIAL"/>
    <property type="match status" value="1"/>
</dbReference>
<evidence type="ECO:0000256" key="2">
    <source>
        <dbReference type="ARBA" id="ARBA00023239"/>
    </source>
</evidence>
<dbReference type="SMART" id="SM01130">
    <property type="entry name" value="DHDPS"/>
    <property type="match status" value="1"/>
</dbReference>
<gene>
    <name evidence="5" type="ORF">EV675_0333</name>
</gene>
<dbReference type="Proteomes" id="UP000292445">
    <property type="component" value="Unassembled WGS sequence"/>
</dbReference>